<dbReference type="GO" id="GO:0022857">
    <property type="term" value="F:transmembrane transporter activity"/>
    <property type="evidence" value="ECO:0007669"/>
    <property type="project" value="InterPro"/>
</dbReference>
<evidence type="ECO:0000256" key="4">
    <source>
        <dbReference type="ARBA" id="ARBA00022989"/>
    </source>
</evidence>
<dbReference type="Proteomes" id="UP000756346">
    <property type="component" value="Unassembled WGS sequence"/>
</dbReference>
<feature type="transmembrane region" description="Helical" evidence="7">
    <location>
        <begin position="381"/>
        <end position="402"/>
    </location>
</feature>
<dbReference type="EMBL" id="JAGTJQ010000013">
    <property type="protein sequence ID" value="KAH7014134.1"/>
    <property type="molecule type" value="Genomic_DNA"/>
</dbReference>
<evidence type="ECO:0000313" key="10">
    <source>
        <dbReference type="Proteomes" id="UP000756346"/>
    </source>
</evidence>
<evidence type="ECO:0000256" key="1">
    <source>
        <dbReference type="ARBA" id="ARBA00004141"/>
    </source>
</evidence>
<feature type="domain" description="Major facilitator superfamily (MFS) profile" evidence="8">
    <location>
        <begin position="24"/>
        <end position="441"/>
    </location>
</feature>
<accession>A0A9P8XTM4</accession>
<dbReference type="PANTHER" id="PTHR43791:SF22">
    <property type="entry name" value="TRANSPORTER, PUTATIVE (AFU_ORTHOLOGUE AFUA_6G11320)-RELATED"/>
    <property type="match status" value="1"/>
</dbReference>
<evidence type="ECO:0000256" key="5">
    <source>
        <dbReference type="ARBA" id="ARBA00023136"/>
    </source>
</evidence>
<dbReference type="GO" id="GO:0016020">
    <property type="term" value="C:membrane"/>
    <property type="evidence" value="ECO:0007669"/>
    <property type="project" value="UniProtKB-SubCell"/>
</dbReference>
<dbReference type="FunFam" id="1.20.1250.20:FF:000068">
    <property type="entry name" value="MFS general substrate transporter"/>
    <property type="match status" value="1"/>
</dbReference>
<gene>
    <name evidence="9" type="ORF">B0I36DRAFT_255111</name>
</gene>
<evidence type="ECO:0000313" key="9">
    <source>
        <dbReference type="EMBL" id="KAH7014134.1"/>
    </source>
</evidence>
<evidence type="ECO:0000256" key="6">
    <source>
        <dbReference type="SAM" id="MobiDB-lite"/>
    </source>
</evidence>
<organism evidence="9 10">
    <name type="scientific">Microdochium trichocladiopsis</name>
    <dbReference type="NCBI Taxonomy" id="1682393"/>
    <lineage>
        <taxon>Eukaryota</taxon>
        <taxon>Fungi</taxon>
        <taxon>Dikarya</taxon>
        <taxon>Ascomycota</taxon>
        <taxon>Pezizomycotina</taxon>
        <taxon>Sordariomycetes</taxon>
        <taxon>Xylariomycetidae</taxon>
        <taxon>Xylariales</taxon>
        <taxon>Microdochiaceae</taxon>
        <taxon>Microdochium</taxon>
    </lineage>
</organism>
<proteinExistence type="predicted"/>
<keyword evidence="4 7" id="KW-1133">Transmembrane helix</keyword>
<reference evidence="9" key="1">
    <citation type="journal article" date="2021" name="Nat. Commun.">
        <title>Genetic determinants of endophytism in the Arabidopsis root mycobiome.</title>
        <authorList>
            <person name="Mesny F."/>
            <person name="Miyauchi S."/>
            <person name="Thiergart T."/>
            <person name="Pickel B."/>
            <person name="Atanasova L."/>
            <person name="Karlsson M."/>
            <person name="Huettel B."/>
            <person name="Barry K.W."/>
            <person name="Haridas S."/>
            <person name="Chen C."/>
            <person name="Bauer D."/>
            <person name="Andreopoulos W."/>
            <person name="Pangilinan J."/>
            <person name="LaButti K."/>
            <person name="Riley R."/>
            <person name="Lipzen A."/>
            <person name="Clum A."/>
            <person name="Drula E."/>
            <person name="Henrissat B."/>
            <person name="Kohler A."/>
            <person name="Grigoriev I.V."/>
            <person name="Martin F.M."/>
            <person name="Hacquard S."/>
        </authorList>
    </citation>
    <scope>NUCLEOTIDE SEQUENCE</scope>
    <source>
        <strain evidence="9">MPI-CAGE-CH-0230</strain>
    </source>
</reference>
<feature type="transmembrane region" description="Helical" evidence="7">
    <location>
        <begin position="266"/>
        <end position="288"/>
    </location>
</feature>
<evidence type="ECO:0000256" key="2">
    <source>
        <dbReference type="ARBA" id="ARBA00022448"/>
    </source>
</evidence>
<sequence length="470" mass="52166">MPDEKETVRAPGSTPDESDIDNGRPVAINEKRLLRKIDLRLLPAVGILYLLSFLDRSNGEEYLTGLTLYFVGYVLFEIPCNIVLKRTTPRFWLPVLTIAWGIVATLLGVVHNRDGFWAARFFLGVTESGLFPGVVYYFSMWYKRRERQYRISLFFSAASLAGAFGGILAYGIGKMAGVVWSTGWRWIFILEGIATVVVAFLAFGFIHNYPDTSKFLNEDERAFIHQRLAADSDATNHEEFSWAAVREALTDVNCWLYGLGFHTCSLPLYTLSLFLPLIITSLGYTAAYAQLLTVPPYAFAFITTLTVAILSERTGHRAIFIGGSALFAAIGYAILLSNTNPTARPGVSYLGTFFAAGGIYPATALVLSWPAINVSGQTKRGIANAMQISIGNLGAVLGTQLYRPADQPRYIVGHSFALGYLLMNVVVVSVLGWRLKKENQRRAGVAEEIKNVGEVENWKGDSDPRWRFEY</sequence>
<feature type="transmembrane region" description="Helical" evidence="7">
    <location>
        <begin position="414"/>
        <end position="433"/>
    </location>
</feature>
<keyword evidence="10" id="KW-1185">Reference proteome</keyword>
<feature type="transmembrane region" description="Helical" evidence="7">
    <location>
        <begin position="151"/>
        <end position="172"/>
    </location>
</feature>
<dbReference type="GeneID" id="70180400"/>
<name>A0A9P8XTM4_9PEZI</name>
<dbReference type="InterPro" id="IPR020846">
    <property type="entry name" value="MFS_dom"/>
</dbReference>
<dbReference type="InterPro" id="IPR036259">
    <property type="entry name" value="MFS_trans_sf"/>
</dbReference>
<feature type="transmembrane region" description="Helical" evidence="7">
    <location>
        <begin position="294"/>
        <end position="311"/>
    </location>
</feature>
<dbReference type="AlphaFoldDB" id="A0A9P8XTM4"/>
<feature type="transmembrane region" description="Helical" evidence="7">
    <location>
        <begin position="117"/>
        <end position="139"/>
    </location>
</feature>
<dbReference type="SUPFAM" id="SSF103473">
    <property type="entry name" value="MFS general substrate transporter"/>
    <property type="match status" value="1"/>
</dbReference>
<feature type="region of interest" description="Disordered" evidence="6">
    <location>
        <begin position="1"/>
        <end position="23"/>
    </location>
</feature>
<feature type="transmembrane region" description="Helical" evidence="7">
    <location>
        <begin position="91"/>
        <end position="111"/>
    </location>
</feature>
<dbReference type="RefSeq" id="XP_046005101.1">
    <property type="nucleotide sequence ID" value="XM_046150854.1"/>
</dbReference>
<evidence type="ECO:0000256" key="7">
    <source>
        <dbReference type="SAM" id="Phobius"/>
    </source>
</evidence>
<keyword evidence="5 7" id="KW-0472">Membrane</keyword>
<evidence type="ECO:0000256" key="3">
    <source>
        <dbReference type="ARBA" id="ARBA00022692"/>
    </source>
</evidence>
<feature type="transmembrane region" description="Helical" evidence="7">
    <location>
        <begin position="318"/>
        <end position="335"/>
    </location>
</feature>
<feature type="transmembrane region" description="Helical" evidence="7">
    <location>
        <begin position="347"/>
        <end position="369"/>
    </location>
</feature>
<comment type="caution">
    <text evidence="9">The sequence shown here is derived from an EMBL/GenBank/DDBJ whole genome shotgun (WGS) entry which is preliminary data.</text>
</comment>
<keyword evidence="3 7" id="KW-0812">Transmembrane</keyword>
<protein>
    <submittedName>
        <fullName evidence="9">Major facilitator superfamily domain-containing protein</fullName>
    </submittedName>
</protein>
<dbReference type="OrthoDB" id="2962993at2759"/>
<comment type="subcellular location">
    <subcellularLocation>
        <location evidence="1">Membrane</location>
        <topology evidence="1">Multi-pass membrane protein</topology>
    </subcellularLocation>
</comment>
<dbReference type="Gene3D" id="1.20.1250.20">
    <property type="entry name" value="MFS general substrate transporter like domains"/>
    <property type="match status" value="2"/>
</dbReference>
<dbReference type="PANTHER" id="PTHR43791">
    <property type="entry name" value="PERMEASE-RELATED"/>
    <property type="match status" value="1"/>
</dbReference>
<dbReference type="InterPro" id="IPR011701">
    <property type="entry name" value="MFS"/>
</dbReference>
<feature type="transmembrane region" description="Helical" evidence="7">
    <location>
        <begin position="184"/>
        <end position="206"/>
    </location>
</feature>
<dbReference type="Pfam" id="PF07690">
    <property type="entry name" value="MFS_1"/>
    <property type="match status" value="1"/>
</dbReference>
<evidence type="ECO:0000259" key="8">
    <source>
        <dbReference type="PROSITE" id="PS50850"/>
    </source>
</evidence>
<dbReference type="PROSITE" id="PS50850">
    <property type="entry name" value="MFS"/>
    <property type="match status" value="1"/>
</dbReference>
<feature type="transmembrane region" description="Helical" evidence="7">
    <location>
        <begin position="66"/>
        <end position="84"/>
    </location>
</feature>
<keyword evidence="2" id="KW-0813">Transport</keyword>